<dbReference type="Proteomes" id="UP000001876">
    <property type="component" value="Unassembled WGS sequence"/>
</dbReference>
<dbReference type="RefSeq" id="XP_003056845.1">
    <property type="nucleotide sequence ID" value="XM_003056799.1"/>
</dbReference>
<dbReference type="GO" id="GO:0015179">
    <property type="term" value="F:L-amino acid transmembrane transporter activity"/>
    <property type="evidence" value="ECO:0007669"/>
    <property type="project" value="TreeGrafter"/>
</dbReference>
<feature type="transmembrane region" description="Helical" evidence="6">
    <location>
        <begin position="214"/>
        <end position="239"/>
    </location>
</feature>
<dbReference type="GO" id="GO:0016020">
    <property type="term" value="C:membrane"/>
    <property type="evidence" value="ECO:0007669"/>
    <property type="project" value="UniProtKB-SubCell"/>
</dbReference>
<keyword evidence="5 6" id="KW-0472">Membrane</keyword>
<feature type="transmembrane region" description="Helical" evidence="6">
    <location>
        <begin position="173"/>
        <end position="193"/>
    </location>
</feature>
<feature type="transmembrane region" description="Helical" evidence="6">
    <location>
        <begin position="396"/>
        <end position="417"/>
    </location>
</feature>
<evidence type="ECO:0000313" key="9">
    <source>
        <dbReference type="Proteomes" id="UP000001876"/>
    </source>
</evidence>
<evidence type="ECO:0000259" key="7">
    <source>
        <dbReference type="Pfam" id="PF01490"/>
    </source>
</evidence>
<dbReference type="InterPro" id="IPR013057">
    <property type="entry name" value="AA_transpt_TM"/>
</dbReference>
<gene>
    <name evidence="8" type="ORF">MICPUCDRAFT_49511</name>
</gene>
<dbReference type="OMA" id="MTYISIA"/>
<dbReference type="Pfam" id="PF01490">
    <property type="entry name" value="Aa_trans"/>
    <property type="match status" value="1"/>
</dbReference>
<dbReference type="PANTHER" id="PTHR22950">
    <property type="entry name" value="AMINO ACID TRANSPORTER"/>
    <property type="match status" value="1"/>
</dbReference>
<organism evidence="9">
    <name type="scientific">Micromonas pusilla (strain CCMP1545)</name>
    <name type="common">Picoplanktonic green alga</name>
    <dbReference type="NCBI Taxonomy" id="564608"/>
    <lineage>
        <taxon>Eukaryota</taxon>
        <taxon>Viridiplantae</taxon>
        <taxon>Chlorophyta</taxon>
        <taxon>Mamiellophyceae</taxon>
        <taxon>Mamiellales</taxon>
        <taxon>Mamiellaceae</taxon>
        <taxon>Micromonas</taxon>
    </lineage>
</organism>
<evidence type="ECO:0000256" key="1">
    <source>
        <dbReference type="ARBA" id="ARBA00004141"/>
    </source>
</evidence>
<accession>C1MLY7</accession>
<feature type="transmembrane region" description="Helical" evidence="6">
    <location>
        <begin position="62"/>
        <end position="82"/>
    </location>
</feature>
<evidence type="ECO:0000256" key="2">
    <source>
        <dbReference type="ARBA" id="ARBA00022692"/>
    </source>
</evidence>
<reference evidence="8 9" key="1">
    <citation type="journal article" date="2009" name="Science">
        <title>Green evolution and dynamic adaptations revealed by genomes of the marine picoeukaryotes Micromonas.</title>
        <authorList>
            <person name="Worden A.Z."/>
            <person name="Lee J.H."/>
            <person name="Mock T."/>
            <person name="Rouze P."/>
            <person name="Simmons M.P."/>
            <person name="Aerts A.L."/>
            <person name="Allen A.E."/>
            <person name="Cuvelier M.L."/>
            <person name="Derelle E."/>
            <person name="Everett M.V."/>
            <person name="Foulon E."/>
            <person name="Grimwood J."/>
            <person name="Gundlach H."/>
            <person name="Henrissat B."/>
            <person name="Napoli C."/>
            <person name="McDonald S.M."/>
            <person name="Parker M.S."/>
            <person name="Rombauts S."/>
            <person name="Salamov A."/>
            <person name="Von Dassow P."/>
            <person name="Badger J.H."/>
            <person name="Coutinho P.M."/>
            <person name="Demir E."/>
            <person name="Dubchak I."/>
            <person name="Gentemann C."/>
            <person name="Eikrem W."/>
            <person name="Gready J.E."/>
            <person name="John U."/>
            <person name="Lanier W."/>
            <person name="Lindquist E.A."/>
            <person name="Lucas S."/>
            <person name="Mayer K.F."/>
            <person name="Moreau H."/>
            <person name="Not F."/>
            <person name="Otillar R."/>
            <person name="Panaud O."/>
            <person name="Pangilinan J."/>
            <person name="Paulsen I."/>
            <person name="Piegu B."/>
            <person name="Poliakov A."/>
            <person name="Robbens S."/>
            <person name="Schmutz J."/>
            <person name="Toulza E."/>
            <person name="Wyss T."/>
            <person name="Zelensky A."/>
            <person name="Zhou K."/>
            <person name="Armbrust E.V."/>
            <person name="Bhattacharya D."/>
            <person name="Goodenough U.W."/>
            <person name="Van de Peer Y."/>
            <person name="Grigoriev I.V."/>
        </authorList>
    </citation>
    <scope>NUCLEOTIDE SEQUENCE [LARGE SCALE GENOMIC DNA]</scope>
    <source>
        <strain evidence="8 9">CCMP1545</strain>
    </source>
</reference>
<dbReference type="GeneID" id="9682742"/>
<keyword evidence="9" id="KW-1185">Reference proteome</keyword>
<comment type="subcellular location">
    <subcellularLocation>
        <location evidence="1">Membrane</location>
        <topology evidence="1">Multi-pass membrane protein</topology>
    </subcellularLocation>
</comment>
<dbReference type="STRING" id="564608.C1MLY7"/>
<keyword evidence="3" id="KW-0029">Amino-acid transport</keyword>
<proteinExistence type="predicted"/>
<feature type="transmembrane region" description="Helical" evidence="6">
    <location>
        <begin position="34"/>
        <end position="55"/>
    </location>
</feature>
<sequence>MSGTAPKQHERSPLLAKDGTILPLDAPHSKRRNVHWFGLAFIILGEIAGQGTFTLPKQMSRLGWVLGTITCLGFVGLNALSLRVMHAMSTRVEGEGFTRTGDVATRLLGERGGKIARVVVQLYLFSLIAADLNAMGRSVMNFCFHTRVCMPVASALAVAMALPFAQLRAYGDITFIASLSLLALALCVLLLVFADDAGAHIVKTSTSLSPSNDVADVLTGIGGFFFAAGGGQCAFFEYLSEMETPADYLKTVSTTAPTLIALYYGTASYVYSKYGTGAPGFLLDILPFDGHRYAGNALFVFHLIVSFVILNAALLRGFVTRDVTDKSWSARAEWATMSVVVLGAAYVLCNSVNLIENLVGAIGALFQPVIVMCLPATYALVAMKGERGKRAESVRVALKCMIALGALLVPLLTAGALRTTIADAKDVAAPFSCGVCVTKACAAAAR</sequence>
<keyword evidence="3" id="KW-0813">Transport</keyword>
<feature type="transmembrane region" description="Helical" evidence="6">
    <location>
        <begin position="334"/>
        <end position="355"/>
    </location>
</feature>
<dbReference type="KEGG" id="mpp:MICPUCDRAFT_49511"/>
<feature type="domain" description="Amino acid transporter transmembrane" evidence="7">
    <location>
        <begin position="35"/>
        <end position="415"/>
    </location>
</feature>
<dbReference type="AlphaFoldDB" id="C1MLY7"/>
<evidence type="ECO:0000256" key="3">
    <source>
        <dbReference type="ARBA" id="ARBA00022970"/>
    </source>
</evidence>
<protein>
    <submittedName>
        <fullName evidence="8">Amino Acid/Auxin permease family</fullName>
    </submittedName>
</protein>
<evidence type="ECO:0000256" key="4">
    <source>
        <dbReference type="ARBA" id="ARBA00022989"/>
    </source>
</evidence>
<keyword evidence="4 6" id="KW-1133">Transmembrane helix</keyword>
<name>C1MLY7_MICPC</name>
<dbReference type="PANTHER" id="PTHR22950:SF461">
    <property type="entry name" value="AMINO ACID TRANSPORTER TRANSMEMBRANE DOMAIN-CONTAINING PROTEIN"/>
    <property type="match status" value="1"/>
</dbReference>
<feature type="transmembrane region" description="Helical" evidence="6">
    <location>
        <begin position="293"/>
        <end position="314"/>
    </location>
</feature>
<dbReference type="EMBL" id="GG663737">
    <property type="protein sequence ID" value="EEH58490.1"/>
    <property type="molecule type" value="Genomic_DNA"/>
</dbReference>
<feature type="transmembrane region" description="Helical" evidence="6">
    <location>
        <begin position="361"/>
        <end position="384"/>
    </location>
</feature>
<evidence type="ECO:0000313" key="8">
    <source>
        <dbReference type="EMBL" id="EEH58490.1"/>
    </source>
</evidence>
<keyword evidence="2 6" id="KW-0812">Transmembrane</keyword>
<evidence type="ECO:0000256" key="5">
    <source>
        <dbReference type="ARBA" id="ARBA00023136"/>
    </source>
</evidence>
<evidence type="ECO:0000256" key="6">
    <source>
        <dbReference type="SAM" id="Phobius"/>
    </source>
</evidence>
<dbReference type="OrthoDB" id="40134at2759"/>